<dbReference type="Proteomes" id="UP000887565">
    <property type="component" value="Unplaced"/>
</dbReference>
<proteinExistence type="predicted"/>
<accession>A0A915IHF9</accession>
<dbReference type="WBParaSite" id="nRc.2.0.1.t13515-RA">
    <property type="protein sequence ID" value="nRc.2.0.1.t13515-RA"/>
    <property type="gene ID" value="nRc.2.0.1.g13515"/>
</dbReference>
<reference evidence="2" key="1">
    <citation type="submission" date="2022-11" db="UniProtKB">
        <authorList>
            <consortium name="WormBaseParasite"/>
        </authorList>
    </citation>
    <scope>IDENTIFICATION</scope>
</reference>
<keyword evidence="1" id="KW-1185">Reference proteome</keyword>
<protein>
    <submittedName>
        <fullName evidence="2">Uncharacterized protein</fullName>
    </submittedName>
</protein>
<dbReference type="AlphaFoldDB" id="A0A915IHF9"/>
<name>A0A915IHF9_ROMCU</name>
<evidence type="ECO:0000313" key="2">
    <source>
        <dbReference type="WBParaSite" id="nRc.2.0.1.t13515-RA"/>
    </source>
</evidence>
<organism evidence="1 2">
    <name type="scientific">Romanomermis culicivorax</name>
    <name type="common">Nematode worm</name>
    <dbReference type="NCBI Taxonomy" id="13658"/>
    <lineage>
        <taxon>Eukaryota</taxon>
        <taxon>Metazoa</taxon>
        <taxon>Ecdysozoa</taxon>
        <taxon>Nematoda</taxon>
        <taxon>Enoplea</taxon>
        <taxon>Dorylaimia</taxon>
        <taxon>Mermithida</taxon>
        <taxon>Mermithoidea</taxon>
        <taxon>Mermithidae</taxon>
        <taxon>Romanomermis</taxon>
    </lineage>
</organism>
<evidence type="ECO:0000313" key="1">
    <source>
        <dbReference type="Proteomes" id="UP000887565"/>
    </source>
</evidence>
<sequence length="91" mass="10841">MRMRILLADTYRPLSNRRMKKANSMFFEEMISMSNRYNVYLINQNCETFSTHVPNSNTMRMFTLSQKMGQQAMKRRDSKESSFLVSICPLR</sequence>